<evidence type="ECO:0000256" key="8">
    <source>
        <dbReference type="ARBA" id="ARBA00048679"/>
    </source>
</evidence>
<dbReference type="OrthoDB" id="266718at2759"/>
<evidence type="ECO:0000259" key="11">
    <source>
        <dbReference type="PROSITE" id="PS50011"/>
    </source>
</evidence>
<keyword evidence="13" id="KW-1185">Reference proteome</keyword>
<keyword evidence="2" id="KW-0723">Serine/threonine-protein kinase</keyword>
<dbReference type="PANTHER" id="PTHR22983">
    <property type="entry name" value="PROTEIN KINASE RELATED"/>
    <property type="match status" value="1"/>
</dbReference>
<dbReference type="GO" id="GO:0007224">
    <property type="term" value="P:smoothened signaling pathway"/>
    <property type="evidence" value="ECO:0007669"/>
    <property type="project" value="TreeGrafter"/>
</dbReference>
<dbReference type="EC" id="2.7.11.1" evidence="1"/>
<reference evidence="12" key="2">
    <citation type="submission" date="2025-09" db="UniProtKB">
        <authorList>
            <consortium name="Ensembl"/>
        </authorList>
    </citation>
    <scope>IDENTIFICATION</scope>
</reference>
<evidence type="ECO:0000256" key="9">
    <source>
        <dbReference type="SAM" id="MobiDB-lite"/>
    </source>
</evidence>
<dbReference type="Pfam" id="PF00069">
    <property type="entry name" value="Pkinase"/>
    <property type="match status" value="1"/>
</dbReference>
<evidence type="ECO:0000256" key="5">
    <source>
        <dbReference type="ARBA" id="ARBA00022777"/>
    </source>
</evidence>
<evidence type="ECO:0000256" key="6">
    <source>
        <dbReference type="ARBA" id="ARBA00022840"/>
    </source>
</evidence>
<dbReference type="GeneTree" id="ENSGT00940000158375"/>
<feature type="compositionally biased region" description="Basic and acidic residues" evidence="9">
    <location>
        <begin position="261"/>
        <end position="280"/>
    </location>
</feature>
<dbReference type="AlphaFoldDB" id="A0A8C5WFG2"/>
<dbReference type="InterPro" id="IPR011989">
    <property type="entry name" value="ARM-like"/>
</dbReference>
<evidence type="ECO:0000313" key="12">
    <source>
        <dbReference type="Ensembl" id="ENSLLEP00000034368.1"/>
    </source>
</evidence>
<dbReference type="Proteomes" id="UP000694569">
    <property type="component" value="Unplaced"/>
</dbReference>
<feature type="chain" id="PRO_5034999932" description="non-specific serine/threonine protein kinase" evidence="10">
    <location>
        <begin position="26"/>
        <end position="1167"/>
    </location>
</feature>
<evidence type="ECO:0000256" key="3">
    <source>
        <dbReference type="ARBA" id="ARBA00022679"/>
    </source>
</evidence>
<evidence type="ECO:0000313" key="13">
    <source>
        <dbReference type="Proteomes" id="UP000694569"/>
    </source>
</evidence>
<protein>
    <recommendedName>
        <fullName evidence="1">non-specific serine/threonine protein kinase</fullName>
        <ecNumber evidence="1">2.7.11.1</ecNumber>
    </recommendedName>
</protein>
<feature type="signal peptide" evidence="10">
    <location>
        <begin position="1"/>
        <end position="25"/>
    </location>
</feature>
<reference evidence="12" key="1">
    <citation type="submission" date="2025-08" db="UniProtKB">
        <authorList>
            <consortium name="Ensembl"/>
        </authorList>
    </citation>
    <scope>IDENTIFICATION</scope>
</reference>
<feature type="domain" description="Protein kinase" evidence="11">
    <location>
        <begin position="1"/>
        <end position="172"/>
    </location>
</feature>
<evidence type="ECO:0000256" key="2">
    <source>
        <dbReference type="ARBA" id="ARBA00022527"/>
    </source>
</evidence>
<dbReference type="InterPro" id="IPR016024">
    <property type="entry name" value="ARM-type_fold"/>
</dbReference>
<dbReference type="GO" id="GO:0004674">
    <property type="term" value="F:protein serine/threonine kinase activity"/>
    <property type="evidence" value="ECO:0007669"/>
    <property type="project" value="UniProtKB-KW"/>
</dbReference>
<accession>A0A8C5WFG2</accession>
<feature type="compositionally biased region" description="Basic and acidic residues" evidence="9">
    <location>
        <begin position="228"/>
        <end position="239"/>
    </location>
</feature>
<dbReference type="GO" id="GO:0005737">
    <property type="term" value="C:cytoplasm"/>
    <property type="evidence" value="ECO:0007669"/>
    <property type="project" value="UniProtKB-ARBA"/>
</dbReference>
<keyword evidence="10" id="KW-0732">Signal</keyword>
<dbReference type="SUPFAM" id="SSF48371">
    <property type="entry name" value="ARM repeat"/>
    <property type="match status" value="2"/>
</dbReference>
<proteinExistence type="predicted"/>
<feature type="region of interest" description="Disordered" evidence="9">
    <location>
        <begin position="216"/>
        <end position="280"/>
    </location>
</feature>
<evidence type="ECO:0000256" key="10">
    <source>
        <dbReference type="SAM" id="SignalP"/>
    </source>
</evidence>
<dbReference type="InterPro" id="IPR008271">
    <property type="entry name" value="Ser/Thr_kinase_AS"/>
</dbReference>
<evidence type="ECO:0000256" key="4">
    <source>
        <dbReference type="ARBA" id="ARBA00022741"/>
    </source>
</evidence>
<dbReference type="SMART" id="SM00220">
    <property type="entry name" value="S_TKc"/>
    <property type="match status" value="1"/>
</dbReference>
<dbReference type="InterPro" id="IPR000719">
    <property type="entry name" value="Prot_kinase_dom"/>
</dbReference>
<dbReference type="PROSITE" id="PS00108">
    <property type="entry name" value="PROTEIN_KINASE_ST"/>
    <property type="match status" value="1"/>
</dbReference>
<dbReference type="SUPFAM" id="SSF56112">
    <property type="entry name" value="Protein kinase-like (PK-like)"/>
    <property type="match status" value="1"/>
</dbReference>
<comment type="catalytic activity">
    <reaction evidence="8">
        <text>L-seryl-[protein] + ATP = O-phospho-L-seryl-[protein] + ADP + H(+)</text>
        <dbReference type="Rhea" id="RHEA:17989"/>
        <dbReference type="Rhea" id="RHEA-COMP:9863"/>
        <dbReference type="Rhea" id="RHEA-COMP:11604"/>
        <dbReference type="ChEBI" id="CHEBI:15378"/>
        <dbReference type="ChEBI" id="CHEBI:29999"/>
        <dbReference type="ChEBI" id="CHEBI:30616"/>
        <dbReference type="ChEBI" id="CHEBI:83421"/>
        <dbReference type="ChEBI" id="CHEBI:456216"/>
        <dbReference type="EC" id="2.7.11.1"/>
    </reaction>
</comment>
<dbReference type="Ensembl" id="ENSLLET00000035677.1">
    <property type="protein sequence ID" value="ENSLLEP00000034368.1"/>
    <property type="gene ID" value="ENSLLEG00000021726.1"/>
</dbReference>
<keyword evidence="4" id="KW-0547">Nucleotide-binding</keyword>
<keyword evidence="5" id="KW-0418">Kinase</keyword>
<evidence type="ECO:0000256" key="7">
    <source>
        <dbReference type="ARBA" id="ARBA00047899"/>
    </source>
</evidence>
<sequence>MGFWNLFMLLTLSTAVSLQVRDVSAQLVSALYYLHSHRILHRDMKPQNILLGKDGTVKLCDFGFARELSLDTLMVRSIKGTPLYMSPELVLERPYDHRSDLWALGCIVYELLVGTPPFYTHSIFQLVSIITQQAVRWPRDVSPELKSFLQGLLTKDSTLRLSWPELLRHPFIKERVMVVDDVVSSPFTSPLTEEQQQMREMYEGVGRTTVHSRILSKARQQVAKRKARDTEKNDRKTDAVEQEEVLQESDRPSSLRNRGISQDDERGYPHQKGEGCSIERVHLESEDSDDEWTLLLEATDPDHAQLSTPFLLLKDSSFRKRMQRRLEDCSIPVSLEAFSRLRPALRVTCNLLTSSCDPTLLSALCTELHLPHYILQLISQTLRSETRQCSWAGSFMSELLALLNSFYGFCKNHPEASRDLETCWDLFLCVMEELLVHPMDGDILVQQLSLQCLVSLCESVDSRDPPDGIMLYSSLHTEHQAVLDRIFEESCPLNADLIKDQKVPSSDCGYVFFSNVLAAVCDIPLSGKCREIKGRVSLYISEKLLSANRLDSLLRNMQRSLGFLKVLYSCCHSNLAVCRHLAGNVCFMQSVGSVLDGEILILDSHQIEVAELCLCILSVIVLRLHELPDLMSPMIVSSLPRLLVCDIAPLVACSVVLMSALHDCGEHSVLSPETLMQVTNLCLTAVPQMGFPAPLGSGIYDWIFHFLHQHLNKDEEVFLAVSGELYFLWHRMCVLLCVSRPGAQLEGDTPRGAECTQPDWSLLSVHGVLSFLDISLVTSVRDPERFLSILANPDGVVMMTLNQLLNAKVLSHIAENCRFSGWDVSQIISELVNLLSKLLCVPLSLEAPGDTKTEILQSLKQCQTVTSLMQAMSPMPPASMELPVSLVCRLALMDMDFLAEFSRAAASSDELVAWLGNALRVGPLSLTCDLLSLFSHLIRECSHNLPLLKRIMGETENFLPHLLESPGSELRAATCTLTGNLARHGERPSPSVLKGLLECLSDRDGRVRRTAAFAVGNCAFHRDQEALCTPWVSLATLKVLSLLRDPQGKTRAHAASALGNLGSISMQDHTHLLQLKVPQLLLQAACSDPEESVRLASLIALRSVGATSEIRQHLLSLNATEKLSASLKTEGASLKPVTASCAHHSERLVQALGLTRDAMQEKGLCSD</sequence>
<dbReference type="InterPro" id="IPR011009">
    <property type="entry name" value="Kinase-like_dom_sf"/>
</dbReference>
<organism evidence="12 13">
    <name type="scientific">Leptobrachium leishanense</name>
    <name type="common">Leishan spiny toad</name>
    <dbReference type="NCBI Taxonomy" id="445787"/>
    <lineage>
        <taxon>Eukaryota</taxon>
        <taxon>Metazoa</taxon>
        <taxon>Chordata</taxon>
        <taxon>Craniata</taxon>
        <taxon>Vertebrata</taxon>
        <taxon>Euteleostomi</taxon>
        <taxon>Amphibia</taxon>
        <taxon>Batrachia</taxon>
        <taxon>Anura</taxon>
        <taxon>Pelobatoidea</taxon>
        <taxon>Megophryidae</taxon>
        <taxon>Leptobrachium</taxon>
    </lineage>
</organism>
<dbReference type="Gene3D" id="1.10.510.10">
    <property type="entry name" value="Transferase(Phosphotransferase) domain 1"/>
    <property type="match status" value="1"/>
</dbReference>
<keyword evidence="3" id="KW-0808">Transferase</keyword>
<evidence type="ECO:0000256" key="1">
    <source>
        <dbReference type="ARBA" id="ARBA00012513"/>
    </source>
</evidence>
<dbReference type="GO" id="GO:0005524">
    <property type="term" value="F:ATP binding"/>
    <property type="evidence" value="ECO:0007669"/>
    <property type="project" value="UniProtKB-KW"/>
</dbReference>
<keyword evidence="6" id="KW-0067">ATP-binding</keyword>
<dbReference type="Gene3D" id="1.25.10.10">
    <property type="entry name" value="Leucine-rich Repeat Variant"/>
    <property type="match status" value="1"/>
</dbReference>
<name>A0A8C5WFG2_9ANUR</name>
<dbReference type="PANTHER" id="PTHR22983:SF6">
    <property type="entry name" value="SERINE_THREONINE-PROTEIN KINASE 36"/>
    <property type="match status" value="1"/>
</dbReference>
<dbReference type="PROSITE" id="PS50011">
    <property type="entry name" value="PROTEIN_KINASE_DOM"/>
    <property type="match status" value="1"/>
</dbReference>
<comment type="catalytic activity">
    <reaction evidence="7">
        <text>L-threonyl-[protein] + ATP = O-phospho-L-threonyl-[protein] + ADP + H(+)</text>
        <dbReference type="Rhea" id="RHEA:46608"/>
        <dbReference type="Rhea" id="RHEA-COMP:11060"/>
        <dbReference type="Rhea" id="RHEA-COMP:11605"/>
        <dbReference type="ChEBI" id="CHEBI:15378"/>
        <dbReference type="ChEBI" id="CHEBI:30013"/>
        <dbReference type="ChEBI" id="CHEBI:30616"/>
        <dbReference type="ChEBI" id="CHEBI:61977"/>
        <dbReference type="ChEBI" id="CHEBI:456216"/>
        <dbReference type="EC" id="2.7.11.1"/>
    </reaction>
</comment>